<evidence type="ECO:0000313" key="3">
    <source>
        <dbReference type="Proteomes" id="UP001369815"/>
    </source>
</evidence>
<dbReference type="InterPro" id="IPR052895">
    <property type="entry name" value="HetReg/Transcr_Mod"/>
</dbReference>
<sequence>MPRRKRASKAPEDPYQMPAYPYRKLEGSDIRLLSILPGTAAIECLLYQMPLEITYFYALSYVWGDATEPAFIYLEDQLVPITRNLFEALHQFRDIGFCEKYFWIDAICINQKDTDEKSQQIQRMIDIYDIGCTIIWLGPVSRSLTDRFSKKLAQSARPSETQISQDDAVEMVFKKAETMWIEWEPVDENGNITINAIFGYAHSAAMDVITDTLNRPWFQRVWTLQEACLSSSPKVYLGRHSVRLDSLMEFLQYFRNRNRSRLTHVVPGVKRITAIEKIDELFSSTCLDQVDSPRKLEIGEAFARILRVAGTAKSTDPRDQVYGLSGILKRIIGEFPDELSPNYYTSYAETYWTYATFLFQSVNDLHFLDCRRNELQGVPSWVPDFRYLAWDLHWDISMSEASVYVSPDRRVLHVEGCLLGTFRSFLPKVTSEDILPRREKIPVELTARLKVFEEHILKPSASTRGMTIEEVLNDMMNNVTGDLFLLPGDDDDSIECLVDQIPLDSEPKYYALSYVWGDPSDTRKITLNGQPFDVTKNLYEALYQFRQLPELDYIKDYIWIDAICINQTDDDEKSREVPRMTEIYRCSIYTLIWLGPCGPPTGKSYLRKFLRKTLLHRDFGSKASHLENITKPAGPTAEDVLEELFQKWYYFMLEMPDEDLNDDEEALRRGFGNSLNALLKAVAEILTRPWFSRTWTIQEACMCKYSVAYIGRHCIPLGALEDLVKMLYRVYRPIMMPPGVRRIVAVSRIRNMHDSMHEQGNSEFNPASMGTAEVFARLLVETQHKQCQNPRDQIYGILGLLEYLGKDIPAELMPDYKQPYEELYWKCTAYILRHTGSLQLLGCTGNKVESGPSWVADFRYLLSINSHLKCKSSASLSPDDRILSVHGFMIGTYEDHIGRSAEITISPQLEGFHDHLSSRLREIDKQIITPSAEMRDTTIEECLDGFFKTSRVLLDRWGIESCRGTFRQLCDIRDGKFSKLKKELDGSHYSQLYFINEEFKSAFMLLSDGSVARLLRQNIEVQPGDVVCLFKGAAQASVLRPCGGDYTFLSQCDIRTRPLVFEKYDENFWEGRELTEFRLV</sequence>
<protein>
    <recommendedName>
        <fullName evidence="1">Heterokaryon incompatibility domain-containing protein</fullName>
    </recommendedName>
</protein>
<dbReference type="InterPro" id="IPR010730">
    <property type="entry name" value="HET"/>
</dbReference>
<organism evidence="2 3">
    <name type="scientific">Daldinia eschscholtzii</name>
    <dbReference type="NCBI Taxonomy" id="292717"/>
    <lineage>
        <taxon>Eukaryota</taxon>
        <taxon>Fungi</taxon>
        <taxon>Dikarya</taxon>
        <taxon>Ascomycota</taxon>
        <taxon>Pezizomycotina</taxon>
        <taxon>Sordariomycetes</taxon>
        <taxon>Xylariomycetidae</taxon>
        <taxon>Xylariales</taxon>
        <taxon>Hypoxylaceae</taxon>
        <taxon>Daldinia</taxon>
    </lineage>
</organism>
<name>A0AAX6MZD6_9PEZI</name>
<dbReference type="AlphaFoldDB" id="A0AAX6MZD6"/>
<dbReference type="EMBL" id="JBANMG010000001">
    <property type="protein sequence ID" value="KAK6957767.1"/>
    <property type="molecule type" value="Genomic_DNA"/>
</dbReference>
<dbReference type="Pfam" id="PF06985">
    <property type="entry name" value="HET"/>
    <property type="match status" value="2"/>
</dbReference>
<keyword evidence="3" id="KW-1185">Reference proteome</keyword>
<evidence type="ECO:0000259" key="1">
    <source>
        <dbReference type="Pfam" id="PF06985"/>
    </source>
</evidence>
<dbReference type="PANTHER" id="PTHR24148">
    <property type="entry name" value="ANKYRIN REPEAT DOMAIN-CONTAINING PROTEIN 39 HOMOLOG-RELATED"/>
    <property type="match status" value="1"/>
</dbReference>
<dbReference type="PANTHER" id="PTHR24148:SF64">
    <property type="entry name" value="HETEROKARYON INCOMPATIBILITY DOMAIN-CONTAINING PROTEIN"/>
    <property type="match status" value="1"/>
</dbReference>
<reference evidence="2 3" key="1">
    <citation type="journal article" date="2024" name="Front Chem Biol">
        <title>Unveiling the potential of Daldinia eschscholtzii MFLUCC 19-0629 through bioactivity and bioinformatics studies for enhanced sustainable agriculture production.</title>
        <authorList>
            <person name="Brooks S."/>
            <person name="Weaver J.A."/>
            <person name="Klomchit A."/>
            <person name="Alharthi S.A."/>
            <person name="Onlamun T."/>
            <person name="Nurani R."/>
            <person name="Vong T.K."/>
            <person name="Alberti F."/>
            <person name="Greco C."/>
        </authorList>
    </citation>
    <scope>NUCLEOTIDE SEQUENCE [LARGE SCALE GENOMIC DNA]</scope>
    <source>
        <strain evidence="2">MFLUCC 19-0629</strain>
    </source>
</reference>
<accession>A0AAX6MZD6</accession>
<dbReference type="Proteomes" id="UP001369815">
    <property type="component" value="Unassembled WGS sequence"/>
</dbReference>
<proteinExistence type="predicted"/>
<comment type="caution">
    <text evidence="2">The sequence shown here is derived from an EMBL/GenBank/DDBJ whole genome shotgun (WGS) entry which is preliminary data.</text>
</comment>
<feature type="domain" description="Heterokaryon incompatibility" evidence="1">
    <location>
        <begin position="509"/>
        <end position="699"/>
    </location>
</feature>
<evidence type="ECO:0000313" key="2">
    <source>
        <dbReference type="EMBL" id="KAK6957767.1"/>
    </source>
</evidence>
<gene>
    <name evidence="2" type="ORF">Daesc_000556</name>
</gene>
<feature type="domain" description="Heterokaryon incompatibility" evidence="1">
    <location>
        <begin position="56"/>
        <end position="226"/>
    </location>
</feature>